<keyword evidence="4" id="KW-0677">Repeat</keyword>
<keyword evidence="5" id="KW-0249">Electron transport</keyword>
<dbReference type="PANTHER" id="PTHR47153:SF2">
    <property type="entry name" value="LACTATE UTILIZATION PROTEIN B"/>
    <property type="match status" value="1"/>
</dbReference>
<dbReference type="PATRIC" id="fig|937777.3.peg.2755"/>
<dbReference type="Pfam" id="PF02589">
    <property type="entry name" value="LUD_dom"/>
    <property type="match status" value="1"/>
</dbReference>
<dbReference type="KEGG" id="dpd:Deipe_2742"/>
<dbReference type="PANTHER" id="PTHR47153">
    <property type="entry name" value="LACTATE UTILIZATION PROTEIN B"/>
    <property type="match status" value="1"/>
</dbReference>
<name>L0A2Z3_DEIPD</name>
<organism evidence="9 10">
    <name type="scientific">Deinococcus peraridilitoris (strain DSM 19664 / LMG 22246 / CIP 109416 / KR-200)</name>
    <dbReference type="NCBI Taxonomy" id="937777"/>
    <lineage>
        <taxon>Bacteria</taxon>
        <taxon>Thermotogati</taxon>
        <taxon>Deinococcota</taxon>
        <taxon>Deinococci</taxon>
        <taxon>Deinococcales</taxon>
        <taxon>Deinococcaceae</taxon>
        <taxon>Deinococcus</taxon>
    </lineage>
</organism>
<evidence type="ECO:0000256" key="3">
    <source>
        <dbReference type="ARBA" id="ARBA00022723"/>
    </source>
</evidence>
<dbReference type="GO" id="GO:0006089">
    <property type="term" value="P:lactate metabolic process"/>
    <property type="evidence" value="ECO:0007669"/>
    <property type="project" value="InterPro"/>
</dbReference>
<dbReference type="Pfam" id="PF11870">
    <property type="entry name" value="LutB_C"/>
    <property type="match status" value="1"/>
</dbReference>
<keyword evidence="2" id="KW-0004">4Fe-4S</keyword>
<evidence type="ECO:0000256" key="5">
    <source>
        <dbReference type="ARBA" id="ARBA00022982"/>
    </source>
</evidence>
<sequence length="481" mass="52728">MKVEIRRFPEAHRRALLNREVRGATFRATENFNLKRGLAYGELRALDDLKSYAAAVKDHTLANLDLYLAQLTEHIERLGGHVHFAADAQEAREIVVRIARETNCRSAVKSKSMVSEEIELNAALEAAGVRPVETDLGEYILQQEGEFPSHIIGPAIHKPKREVDELFWRLHGVPRGTSADGLARKAREVIREEFLAADMGISGVNFAVAESGSVVIVENEGNARLTTSAPRVHVAVMGIEKVIPRLSDLGVFLKLLPRAATGQRASVFVSVISGPKRPEESEGPQEFHLVVLDNGRSRILADPEMRASLRCIRCGACLNTCPVYQQLGGHAYGWVYSGPIGSVLDPNLLGLKEAGSLPYASTLCGACGDVCPVRIPLPQMLVTLRGRAVEAGLTSRGEALAMRSFAQVMTRPRIYRLASRGARFSPWRGGRLPRLNLPLLAGWQLGRDFPAPARQGFRDLWASRLQYEQAEDGRSGVTDGP</sequence>
<keyword evidence="10" id="KW-1185">Reference proteome</keyword>
<dbReference type="PROSITE" id="PS51379">
    <property type="entry name" value="4FE4S_FER_2"/>
    <property type="match status" value="1"/>
</dbReference>
<dbReference type="HOGENOM" id="CLU_027059_2_0_0"/>
<dbReference type="AlphaFoldDB" id="L0A2Z3"/>
<reference evidence="10" key="1">
    <citation type="submission" date="2012-03" db="EMBL/GenBank/DDBJ databases">
        <title>Complete sequence of chromosome of Deinococcus peraridilitoris DSM 19664.</title>
        <authorList>
            <person name="Lucas S."/>
            <person name="Copeland A."/>
            <person name="Lapidus A."/>
            <person name="Glavina del Rio T."/>
            <person name="Dalin E."/>
            <person name="Tice H."/>
            <person name="Bruce D."/>
            <person name="Goodwin L."/>
            <person name="Pitluck S."/>
            <person name="Peters L."/>
            <person name="Mikhailova N."/>
            <person name="Lu M."/>
            <person name="Kyrpides N."/>
            <person name="Mavromatis K."/>
            <person name="Ivanova N."/>
            <person name="Brettin T."/>
            <person name="Detter J.C."/>
            <person name="Han C."/>
            <person name="Larimer F."/>
            <person name="Land M."/>
            <person name="Hauser L."/>
            <person name="Markowitz V."/>
            <person name="Cheng J.-F."/>
            <person name="Hugenholtz P."/>
            <person name="Woyke T."/>
            <person name="Wu D."/>
            <person name="Pukall R."/>
            <person name="Steenblock K."/>
            <person name="Brambilla E."/>
            <person name="Klenk H.-P."/>
            <person name="Eisen J.A."/>
        </authorList>
    </citation>
    <scope>NUCLEOTIDE SEQUENCE [LARGE SCALE GENOMIC DNA]</scope>
    <source>
        <strain evidence="10">DSM 19664 / LMG 22246 / CIP 109416 / KR-200</strain>
    </source>
</reference>
<dbReference type="InterPro" id="IPR037171">
    <property type="entry name" value="NagB/RpiA_transferase-like"/>
</dbReference>
<dbReference type="OrthoDB" id="9782337at2"/>
<keyword evidence="6" id="KW-0408">Iron</keyword>
<evidence type="ECO:0000256" key="2">
    <source>
        <dbReference type="ARBA" id="ARBA00022485"/>
    </source>
</evidence>
<keyword evidence="7" id="KW-0411">Iron-sulfur</keyword>
<gene>
    <name evidence="9" type="ordered locus">Deipe_2742</name>
</gene>
<dbReference type="SUPFAM" id="SSF100950">
    <property type="entry name" value="NagB/RpiA/CoA transferase-like"/>
    <property type="match status" value="1"/>
</dbReference>
<dbReference type="Gene3D" id="1.10.1060.10">
    <property type="entry name" value="Alpha-helical ferredoxin"/>
    <property type="match status" value="1"/>
</dbReference>
<protein>
    <submittedName>
        <fullName evidence="9">(4Fe-4S) cluster-containing protein</fullName>
    </submittedName>
</protein>
<keyword evidence="3" id="KW-0479">Metal-binding</keyword>
<dbReference type="eggNOG" id="COG1139">
    <property type="taxonomic scope" value="Bacteria"/>
</dbReference>
<evidence type="ECO:0000256" key="4">
    <source>
        <dbReference type="ARBA" id="ARBA00022737"/>
    </source>
</evidence>
<dbReference type="Pfam" id="PF13183">
    <property type="entry name" value="Fer4_8"/>
    <property type="match status" value="1"/>
</dbReference>
<dbReference type="GO" id="GO:0051539">
    <property type="term" value="F:4 iron, 4 sulfur cluster binding"/>
    <property type="evidence" value="ECO:0007669"/>
    <property type="project" value="UniProtKB-KW"/>
</dbReference>
<dbReference type="InterPro" id="IPR003741">
    <property type="entry name" value="LUD_dom"/>
</dbReference>
<dbReference type="Gene3D" id="3.40.50.10420">
    <property type="entry name" value="NagB/RpiA/CoA transferase-like"/>
    <property type="match status" value="1"/>
</dbReference>
<dbReference type="NCBIfam" id="TIGR00273">
    <property type="entry name" value="LutB/LldF family L-lactate oxidation iron-sulfur protein"/>
    <property type="match status" value="1"/>
</dbReference>
<accession>L0A2Z3</accession>
<evidence type="ECO:0000313" key="9">
    <source>
        <dbReference type="EMBL" id="AFZ68206.1"/>
    </source>
</evidence>
<dbReference type="InterPro" id="IPR024185">
    <property type="entry name" value="FTHF_cligase-like_sf"/>
</dbReference>
<evidence type="ECO:0000256" key="6">
    <source>
        <dbReference type="ARBA" id="ARBA00023004"/>
    </source>
</evidence>
<dbReference type="EMBL" id="CP003382">
    <property type="protein sequence ID" value="AFZ68206.1"/>
    <property type="molecule type" value="Genomic_DNA"/>
</dbReference>
<dbReference type="InterPro" id="IPR017896">
    <property type="entry name" value="4Fe4S_Fe-S-bd"/>
</dbReference>
<evidence type="ECO:0000259" key="8">
    <source>
        <dbReference type="PROSITE" id="PS51379"/>
    </source>
</evidence>
<dbReference type="RefSeq" id="WP_015236508.1">
    <property type="nucleotide sequence ID" value="NC_019793.1"/>
</dbReference>
<dbReference type="GO" id="GO:0046872">
    <property type="term" value="F:metal ion binding"/>
    <property type="evidence" value="ECO:0007669"/>
    <property type="project" value="UniProtKB-KW"/>
</dbReference>
<evidence type="ECO:0000256" key="7">
    <source>
        <dbReference type="ARBA" id="ARBA00023014"/>
    </source>
</evidence>
<dbReference type="Proteomes" id="UP000010467">
    <property type="component" value="Chromosome"/>
</dbReference>
<dbReference type="InterPro" id="IPR004452">
    <property type="entry name" value="LutB/LldF"/>
</dbReference>
<dbReference type="STRING" id="937777.Deipe_2742"/>
<dbReference type="InterPro" id="IPR009051">
    <property type="entry name" value="Helical_ferredxn"/>
</dbReference>
<keyword evidence="1" id="KW-0813">Transport</keyword>
<dbReference type="SUPFAM" id="SSF46548">
    <property type="entry name" value="alpha-helical ferredoxin"/>
    <property type="match status" value="1"/>
</dbReference>
<feature type="domain" description="4Fe-4S ferredoxin-type" evidence="8">
    <location>
        <begin position="301"/>
        <end position="332"/>
    </location>
</feature>
<proteinExistence type="predicted"/>
<evidence type="ECO:0000256" key="1">
    <source>
        <dbReference type="ARBA" id="ARBA00022448"/>
    </source>
</evidence>
<evidence type="ECO:0000313" key="10">
    <source>
        <dbReference type="Proteomes" id="UP000010467"/>
    </source>
</evidence>
<dbReference type="PROSITE" id="PS00198">
    <property type="entry name" value="4FE4S_FER_1"/>
    <property type="match status" value="1"/>
</dbReference>
<dbReference type="InterPro" id="IPR024569">
    <property type="entry name" value="LutB_C"/>
</dbReference>
<dbReference type="InterPro" id="IPR017900">
    <property type="entry name" value="4Fe4S_Fe_S_CS"/>
</dbReference>